<dbReference type="Proteomes" id="UP000694892">
    <property type="component" value="Unassembled WGS sequence"/>
</dbReference>
<dbReference type="AlphaFoldDB" id="A0A974BQ49"/>
<protein>
    <submittedName>
        <fullName evidence="1">Uncharacterized protein</fullName>
    </submittedName>
</protein>
<name>A0A974BQ49_XENLA</name>
<dbReference type="EMBL" id="KV467926">
    <property type="protein sequence ID" value="OCT55978.1"/>
    <property type="molecule type" value="Genomic_DNA"/>
</dbReference>
<proteinExistence type="predicted"/>
<gene>
    <name evidence="1" type="ORF">XELAEV_18004299mg</name>
</gene>
<organism evidence="1">
    <name type="scientific">Xenopus laevis</name>
    <name type="common">African clawed frog</name>
    <dbReference type="NCBI Taxonomy" id="8355"/>
    <lineage>
        <taxon>Eukaryota</taxon>
        <taxon>Metazoa</taxon>
        <taxon>Chordata</taxon>
        <taxon>Craniata</taxon>
        <taxon>Vertebrata</taxon>
        <taxon>Euteleostomi</taxon>
        <taxon>Amphibia</taxon>
        <taxon>Batrachia</taxon>
        <taxon>Anura</taxon>
        <taxon>Pipoidea</taxon>
        <taxon>Pipidae</taxon>
        <taxon>Xenopodinae</taxon>
        <taxon>Xenopus</taxon>
        <taxon>Xenopus</taxon>
    </lineage>
</organism>
<accession>A0A974BQ49</accession>
<evidence type="ECO:0000313" key="1">
    <source>
        <dbReference type="EMBL" id="OCT55978.1"/>
    </source>
</evidence>
<reference evidence="1" key="1">
    <citation type="submission" date="2016-05" db="EMBL/GenBank/DDBJ databases">
        <title>WGS assembly of Xenopus laevis.</title>
        <authorList>
            <person name="Session A."/>
            <person name="Uno Y."/>
            <person name="Kwon T."/>
            <person name="Chapman J."/>
            <person name="Toyoda A."/>
            <person name="Takahashi S."/>
            <person name="Fukui A."/>
            <person name="Hikosaka A."/>
            <person name="Putnam N."/>
            <person name="Stites J."/>
            <person name="Van Heeringen S."/>
            <person name="Quigley I."/>
            <person name="Heinz S."/>
            <person name="Hellsten U."/>
            <person name="Lyons J."/>
            <person name="Suzuki A."/>
            <person name="Kondo M."/>
            <person name="Ogino H."/>
            <person name="Ochi H."/>
            <person name="Bogdanovic O."/>
            <person name="Lister R."/>
            <person name="Georgiou G."/>
            <person name="Paranjpe S."/>
            <person name="Van Kruijsbergen I."/>
            <person name="Mozaffari S."/>
            <person name="Shu S."/>
            <person name="Schmutz J."/>
            <person name="Jenkins J."/>
            <person name="Grimwood J."/>
            <person name="Carlson J."/>
            <person name="Mitros T."/>
            <person name="Simakov O."/>
            <person name="Heald R."/>
            <person name="Miller K."/>
            <person name="Haudenschild C."/>
            <person name="Kuroki Y."/>
            <person name="Tanaka T."/>
            <person name="Michiue T."/>
            <person name="Watanabe M."/>
            <person name="Kinoshita T."/>
            <person name="Ohta Y."/>
            <person name="Mawaribuchi S."/>
            <person name="Suzuki Y."/>
            <person name="Haramoto Y."/>
            <person name="Yamamoto T."/>
            <person name="Takagi C."/>
            <person name="Kitzman J."/>
            <person name="Shendure J."/>
            <person name="Nakayama T."/>
            <person name="Izutsu Y."/>
            <person name="Robert J."/>
            <person name="Dichmann D."/>
            <person name="Flajnik M."/>
            <person name="Houston D."/>
            <person name="Marcotte E."/>
            <person name="Wallingford J."/>
            <person name="Ito Y."/>
            <person name="Asashima M."/>
            <person name="Ueno N."/>
            <person name="Matsuda Y."/>
            <person name="Jan Veenstra G."/>
            <person name="Fujiyama A."/>
            <person name="Harland R."/>
            <person name="Taira M."/>
            <person name="Rokhsar D.S."/>
        </authorList>
    </citation>
    <scope>NUCLEOTIDE SEQUENCE</scope>
    <source>
        <strain evidence="1">J</strain>
        <tissue evidence="1">Blood</tissue>
    </source>
</reference>
<sequence>MASNVHSCKMVKASSFKNKMFKENLIFHFFWHTDNLSYFELGPFLHILPFLTTLICQLDCYHLFVSFLVARLMPSLRVIPGIRTAAIFRCLTCQLDCNHLHMSYLAFGLGPSLLVLPGTRTVVIFTCLTWHPDILPDTQTSDVLSILTWITVFRHLTLNLEFSHLEDSNSAPLHCKEHPYPMRHLIACF</sequence>